<gene>
    <name evidence="1" type="ORF">GRQ65_20555</name>
</gene>
<comment type="caution">
    <text evidence="1">The sequence shown here is derived from an EMBL/GenBank/DDBJ whole genome shotgun (WGS) entry which is preliminary data.</text>
</comment>
<organism evidence="1 2">
    <name type="scientific">Nocardioides flavescens</name>
    <dbReference type="NCBI Taxonomy" id="2691959"/>
    <lineage>
        <taxon>Bacteria</taxon>
        <taxon>Bacillati</taxon>
        <taxon>Actinomycetota</taxon>
        <taxon>Actinomycetes</taxon>
        <taxon>Propionibacteriales</taxon>
        <taxon>Nocardioidaceae</taxon>
        <taxon>Nocardioides</taxon>
    </lineage>
</organism>
<dbReference type="EMBL" id="WUEK01000016">
    <property type="protein sequence ID" value="MXG91939.1"/>
    <property type="molecule type" value="Genomic_DNA"/>
</dbReference>
<proteinExistence type="predicted"/>
<protein>
    <submittedName>
        <fullName evidence="1">Uncharacterized protein</fullName>
    </submittedName>
</protein>
<dbReference type="AlphaFoldDB" id="A0A6L7F3V7"/>
<reference evidence="1 2" key="1">
    <citation type="submission" date="2019-12" db="EMBL/GenBank/DDBJ databases">
        <authorList>
            <person name="Kun Z."/>
        </authorList>
    </citation>
    <scope>NUCLEOTIDE SEQUENCE [LARGE SCALE GENOMIC DNA]</scope>
    <source>
        <strain evidence="1 2">YIM 123512</strain>
    </source>
</reference>
<evidence type="ECO:0000313" key="1">
    <source>
        <dbReference type="EMBL" id="MXG91939.1"/>
    </source>
</evidence>
<evidence type="ECO:0000313" key="2">
    <source>
        <dbReference type="Proteomes" id="UP000473325"/>
    </source>
</evidence>
<dbReference type="RefSeq" id="WP_160879872.1">
    <property type="nucleotide sequence ID" value="NZ_WUEK01000016.1"/>
</dbReference>
<name>A0A6L7F3V7_9ACTN</name>
<dbReference type="Proteomes" id="UP000473325">
    <property type="component" value="Unassembled WGS sequence"/>
</dbReference>
<sequence>MAMLTETSVGGEVGRGAVLSDEAAVTAYADGFTSPVMGERLRAAYDAAEVPTGSVLYAAVVSVGCDAPTEVTVAAGPDGLDVEAVPVAAPQQECFAPMTTVALVEVPAQVL</sequence>
<accession>A0A6L7F3V7</accession>
<keyword evidence="2" id="KW-1185">Reference proteome</keyword>